<dbReference type="GO" id="GO:0031428">
    <property type="term" value="C:box C/D methylation guide snoRNP complex"/>
    <property type="evidence" value="ECO:0007669"/>
    <property type="project" value="TreeGrafter"/>
</dbReference>
<keyword evidence="21" id="KW-1185">Reference proteome</keyword>
<comment type="caution">
    <text evidence="20">The sequence shown here is derived from an EMBL/GenBank/DDBJ whole genome shotgun (WGS) entry which is preliminary data.</text>
</comment>
<dbReference type="Proteomes" id="UP000789706">
    <property type="component" value="Unassembled WGS sequence"/>
</dbReference>
<keyword evidence="3" id="KW-0698">rRNA processing</keyword>
<evidence type="ECO:0000256" key="2">
    <source>
        <dbReference type="ARBA" id="ARBA00015190"/>
    </source>
</evidence>
<evidence type="ECO:0000256" key="1">
    <source>
        <dbReference type="ARBA" id="ARBA00010632"/>
    </source>
</evidence>
<keyword evidence="13" id="KW-0694">RNA-binding</keyword>
<keyword evidence="14" id="KW-0190">Covalent protein-DNA linkage</keyword>
<dbReference type="Gene3D" id="3.30.200.20">
    <property type="entry name" value="Phosphorylase Kinase, domain 1"/>
    <property type="match status" value="1"/>
</dbReference>
<evidence type="ECO:0000256" key="16">
    <source>
        <dbReference type="ARBA" id="ARBA00032245"/>
    </source>
</evidence>
<dbReference type="PANTHER" id="PTHR10335">
    <property type="entry name" value="RRNA 2-O-METHYLTRANSFERASE FIBRILLARIN"/>
    <property type="match status" value="1"/>
</dbReference>
<dbReference type="InterPro" id="IPR029063">
    <property type="entry name" value="SAM-dependent_MTases_sf"/>
</dbReference>
<organism evidence="20 21">
    <name type="scientific">Diversispora eburnea</name>
    <dbReference type="NCBI Taxonomy" id="1213867"/>
    <lineage>
        <taxon>Eukaryota</taxon>
        <taxon>Fungi</taxon>
        <taxon>Fungi incertae sedis</taxon>
        <taxon>Mucoromycota</taxon>
        <taxon>Glomeromycotina</taxon>
        <taxon>Glomeromycetes</taxon>
        <taxon>Diversisporales</taxon>
        <taxon>Diversisporaceae</taxon>
        <taxon>Diversispora</taxon>
    </lineage>
</organism>
<keyword evidence="5" id="KW-0808">Transferase</keyword>
<keyword evidence="4" id="KW-0489">Methyltransferase</keyword>
<dbReference type="PANTHER" id="PTHR10335:SF17">
    <property type="entry name" value="FIBRILLARIN"/>
    <property type="match status" value="1"/>
</dbReference>
<evidence type="ECO:0000256" key="3">
    <source>
        <dbReference type="ARBA" id="ARBA00022552"/>
    </source>
</evidence>
<dbReference type="GO" id="GO:0016779">
    <property type="term" value="F:nucleotidyltransferase activity"/>
    <property type="evidence" value="ECO:0007669"/>
    <property type="project" value="UniProtKB-KW"/>
</dbReference>
<dbReference type="InterPro" id="IPR000692">
    <property type="entry name" value="Fibrillarin"/>
</dbReference>
<keyword evidence="10" id="KW-0547">Nucleotide-binding</keyword>
<evidence type="ECO:0000256" key="13">
    <source>
        <dbReference type="ARBA" id="ARBA00022884"/>
    </source>
</evidence>
<keyword evidence="9" id="KW-0479">Metal-binding</keyword>
<evidence type="ECO:0000256" key="15">
    <source>
        <dbReference type="ARBA" id="ARBA00023125"/>
    </source>
</evidence>
<proteinExistence type="inferred from homology"/>
<evidence type="ECO:0000313" key="20">
    <source>
        <dbReference type="EMBL" id="CAG8465865.1"/>
    </source>
</evidence>
<keyword evidence="8" id="KW-0540">Nuclease</keyword>
<dbReference type="Pfam" id="PF00799">
    <property type="entry name" value="Gemini_AL1"/>
    <property type="match status" value="1"/>
</dbReference>
<protein>
    <recommendedName>
        <fullName evidence="2">rRNA 2'-O-methyltransferase fibrillarin</fullName>
    </recommendedName>
    <alternativeName>
        <fullName evidence="16">Histone-glutamine methyltransferase</fullName>
    </alternativeName>
</protein>
<evidence type="ECO:0000313" key="21">
    <source>
        <dbReference type="Proteomes" id="UP000789706"/>
    </source>
</evidence>
<dbReference type="GO" id="GO:0016787">
    <property type="term" value="F:hydrolase activity"/>
    <property type="evidence" value="ECO:0007669"/>
    <property type="project" value="UniProtKB-KW"/>
</dbReference>
<evidence type="ECO:0000256" key="8">
    <source>
        <dbReference type="ARBA" id="ARBA00022722"/>
    </source>
</evidence>
<evidence type="ECO:0000256" key="17">
    <source>
        <dbReference type="ARBA" id="ARBA00047568"/>
    </source>
</evidence>
<name>A0A9N8VTJ7_9GLOM</name>
<dbReference type="GO" id="GO:0006260">
    <property type="term" value="P:DNA replication"/>
    <property type="evidence" value="ECO:0007669"/>
    <property type="project" value="UniProtKB-KW"/>
</dbReference>
<evidence type="ECO:0000256" key="6">
    <source>
        <dbReference type="ARBA" id="ARBA00022695"/>
    </source>
</evidence>
<dbReference type="SUPFAM" id="SSF55464">
    <property type="entry name" value="Origin of replication-binding domain, RBD-like"/>
    <property type="match status" value="1"/>
</dbReference>
<dbReference type="PRINTS" id="PR00052">
    <property type="entry name" value="FIBRILLARIN"/>
</dbReference>
<dbReference type="SUPFAM" id="SSF53335">
    <property type="entry name" value="S-adenosyl-L-methionine-dependent methyltransferases"/>
    <property type="match status" value="1"/>
</dbReference>
<dbReference type="OrthoDB" id="1859733at2759"/>
<dbReference type="EMBL" id="CAJVPK010000170">
    <property type="protein sequence ID" value="CAG8465865.1"/>
    <property type="molecule type" value="Genomic_DNA"/>
</dbReference>
<dbReference type="GO" id="GO:0000166">
    <property type="term" value="F:nucleotide binding"/>
    <property type="evidence" value="ECO:0007669"/>
    <property type="project" value="UniProtKB-KW"/>
</dbReference>
<evidence type="ECO:0000256" key="5">
    <source>
        <dbReference type="ARBA" id="ARBA00022679"/>
    </source>
</evidence>
<dbReference type="GO" id="GO:0003723">
    <property type="term" value="F:RNA binding"/>
    <property type="evidence" value="ECO:0007669"/>
    <property type="project" value="UniProtKB-KW"/>
</dbReference>
<dbReference type="GO" id="GO:1990259">
    <property type="term" value="F:histone H2AQ104 methyltransferase activity"/>
    <property type="evidence" value="ECO:0007669"/>
    <property type="project" value="TreeGrafter"/>
</dbReference>
<dbReference type="InterPro" id="IPR049912">
    <property type="entry name" value="CRESS_DNA_REP"/>
</dbReference>
<dbReference type="Gene3D" id="3.40.50.150">
    <property type="entry name" value="Vaccinia Virus protein VP39"/>
    <property type="match status" value="1"/>
</dbReference>
<keyword evidence="6" id="KW-0548">Nucleotidyltransferase</keyword>
<dbReference type="SMART" id="SM01206">
    <property type="entry name" value="Fibrillarin"/>
    <property type="match status" value="1"/>
</dbReference>
<dbReference type="GO" id="GO:0008649">
    <property type="term" value="F:rRNA methyltransferase activity"/>
    <property type="evidence" value="ECO:0007669"/>
    <property type="project" value="TreeGrafter"/>
</dbReference>
<evidence type="ECO:0000256" key="12">
    <source>
        <dbReference type="ARBA" id="ARBA00022801"/>
    </source>
</evidence>
<keyword evidence="15" id="KW-0238">DNA-binding</keyword>
<feature type="domain" description="CRESS-DNA virus Rep endonuclease" evidence="19">
    <location>
        <begin position="234"/>
        <end position="277"/>
    </location>
</feature>
<comment type="catalytic activity">
    <reaction evidence="17">
        <text>L-glutaminyl-[histone H2A] + S-adenosyl-L-methionine = N(5)-methyl-L-glutaminyl-[histone H2A] + S-adenosyl-L-homocysteine + H(+)</text>
        <dbReference type="Rhea" id="RHEA:50904"/>
        <dbReference type="Rhea" id="RHEA-COMP:12837"/>
        <dbReference type="Rhea" id="RHEA-COMP:12839"/>
        <dbReference type="ChEBI" id="CHEBI:15378"/>
        <dbReference type="ChEBI" id="CHEBI:30011"/>
        <dbReference type="ChEBI" id="CHEBI:57856"/>
        <dbReference type="ChEBI" id="CHEBI:59789"/>
        <dbReference type="ChEBI" id="CHEBI:61891"/>
    </reaction>
</comment>
<dbReference type="GO" id="GO:0004519">
    <property type="term" value="F:endonuclease activity"/>
    <property type="evidence" value="ECO:0007669"/>
    <property type="project" value="UniProtKB-KW"/>
</dbReference>
<evidence type="ECO:0000259" key="19">
    <source>
        <dbReference type="Pfam" id="PF00799"/>
    </source>
</evidence>
<evidence type="ECO:0000256" key="11">
    <source>
        <dbReference type="ARBA" id="ARBA00022759"/>
    </source>
</evidence>
<gene>
    <name evidence="20" type="ORF">DEBURN_LOCUS2914</name>
</gene>
<accession>A0A9N8VTJ7</accession>
<dbReference type="GO" id="GO:0000494">
    <property type="term" value="P:box C/D sno(s)RNA 3'-end processing"/>
    <property type="evidence" value="ECO:0007669"/>
    <property type="project" value="TreeGrafter"/>
</dbReference>
<evidence type="ECO:0000256" key="7">
    <source>
        <dbReference type="ARBA" id="ARBA00022705"/>
    </source>
</evidence>
<evidence type="ECO:0000256" key="9">
    <source>
        <dbReference type="ARBA" id="ARBA00022723"/>
    </source>
</evidence>
<dbReference type="GO" id="GO:0003677">
    <property type="term" value="F:DNA binding"/>
    <property type="evidence" value="ECO:0007669"/>
    <property type="project" value="UniProtKB-KW"/>
</dbReference>
<dbReference type="AlphaFoldDB" id="A0A9N8VTJ7"/>
<dbReference type="GO" id="GO:0046872">
    <property type="term" value="F:metal ion binding"/>
    <property type="evidence" value="ECO:0007669"/>
    <property type="project" value="UniProtKB-KW"/>
</dbReference>
<sequence>MVVGEGSGFIDYRDPEVILKIPSYEARMFFWERLFNNEMLIRMGEDVAWIPIPEGRIRIELEVGEVGEGGEEGEEGDLGRERSADTGRGGRENRGGTRRGGDRSCRGKFGARGGSKLSLNHIDMMFIYVGSFVARGKENLLVTENLVVEEPICGEKRILVEDKDGNKVEYRVWNPFRSRLAADILGGLDNIYISSKSKVLYLGASIRNYGITCCRYRWPAHGSGSCGEPVNNSIKEYCVATEKYTDGGLHVHAFIQMERNFETRNARFFDVVDNHPNASPRSKTPRVTTHRCGKSHYIYENYKEDYYKLPAVTGTVVGFPNYFG</sequence>
<keyword evidence="7" id="KW-0235">DNA replication</keyword>
<feature type="compositionally biased region" description="Acidic residues" evidence="18">
    <location>
        <begin position="67"/>
        <end position="76"/>
    </location>
</feature>
<feature type="region of interest" description="Disordered" evidence="18">
    <location>
        <begin position="67"/>
        <end position="107"/>
    </location>
</feature>
<feature type="compositionally biased region" description="Basic and acidic residues" evidence="18">
    <location>
        <begin position="77"/>
        <end position="105"/>
    </location>
</feature>
<dbReference type="GO" id="GO:0032040">
    <property type="term" value="C:small-subunit processome"/>
    <property type="evidence" value="ECO:0007669"/>
    <property type="project" value="TreeGrafter"/>
</dbReference>
<evidence type="ECO:0000256" key="4">
    <source>
        <dbReference type="ARBA" id="ARBA00022603"/>
    </source>
</evidence>
<evidence type="ECO:0000256" key="18">
    <source>
        <dbReference type="SAM" id="MobiDB-lite"/>
    </source>
</evidence>
<evidence type="ECO:0000256" key="10">
    <source>
        <dbReference type="ARBA" id="ARBA00022741"/>
    </source>
</evidence>
<keyword evidence="12" id="KW-0378">Hydrolase</keyword>
<reference evidence="20" key="1">
    <citation type="submission" date="2021-06" db="EMBL/GenBank/DDBJ databases">
        <authorList>
            <person name="Kallberg Y."/>
            <person name="Tangrot J."/>
            <person name="Rosling A."/>
        </authorList>
    </citation>
    <scope>NUCLEOTIDE SEQUENCE</scope>
    <source>
        <strain evidence="20">AZ414A</strain>
    </source>
</reference>
<keyword evidence="11" id="KW-0255">Endonuclease</keyword>
<dbReference type="Gene3D" id="3.40.1310.20">
    <property type="match status" value="1"/>
</dbReference>
<dbReference type="Pfam" id="PF01269">
    <property type="entry name" value="Fibrillarin"/>
    <property type="match status" value="1"/>
</dbReference>
<evidence type="ECO:0000256" key="14">
    <source>
        <dbReference type="ARBA" id="ARBA00023124"/>
    </source>
</evidence>
<comment type="similarity">
    <text evidence="1">Belongs to the methyltransferase superfamily. Fibrillarin family.</text>
</comment>